<dbReference type="InterPro" id="IPR043151">
    <property type="entry name" value="BAH_sf"/>
</dbReference>
<gene>
    <name evidence="8" type="primary">20211479</name>
    <name evidence="7" type="ORF">HELRODRAFT_190066</name>
</gene>
<evidence type="ECO:0000256" key="5">
    <source>
        <dbReference type="ARBA" id="ARBA00023242"/>
    </source>
</evidence>
<dbReference type="Pfam" id="PF20826">
    <property type="entry name" value="PHD_5"/>
    <property type="match status" value="1"/>
</dbReference>
<evidence type="ECO:0000259" key="6">
    <source>
        <dbReference type="PROSITE" id="PS51038"/>
    </source>
</evidence>
<dbReference type="GO" id="GO:0003682">
    <property type="term" value="F:chromatin binding"/>
    <property type="evidence" value="ECO:0007669"/>
    <property type="project" value="InterPro"/>
</dbReference>
<evidence type="ECO:0000256" key="3">
    <source>
        <dbReference type="ARBA" id="ARBA00022771"/>
    </source>
</evidence>
<keyword evidence="9" id="KW-1185">Reference proteome</keyword>
<dbReference type="RefSeq" id="XP_009010353.1">
    <property type="nucleotide sequence ID" value="XM_009012105.1"/>
</dbReference>
<dbReference type="InterPro" id="IPR043319">
    <property type="entry name" value="PHD_ASH1L"/>
</dbReference>
<keyword evidence="2" id="KW-0479">Metal-binding</keyword>
<dbReference type="EMBL" id="KB095812">
    <property type="protein sequence ID" value="ESO11865.1"/>
    <property type="molecule type" value="Genomic_DNA"/>
</dbReference>
<dbReference type="InterPro" id="IPR019786">
    <property type="entry name" value="Zinc_finger_PHD-type_CS"/>
</dbReference>
<dbReference type="CDD" id="cd04717">
    <property type="entry name" value="BAH_polybromo"/>
    <property type="match status" value="1"/>
</dbReference>
<dbReference type="Gene3D" id="2.30.30.490">
    <property type="match status" value="1"/>
</dbReference>
<feature type="domain" description="BAH" evidence="6">
    <location>
        <begin position="128"/>
        <end position="259"/>
    </location>
</feature>
<comment type="subcellular location">
    <subcellularLocation>
        <location evidence="1">Nucleus</location>
    </subcellularLocation>
</comment>
<dbReference type="PANTHER" id="PTHR46147:SF3">
    <property type="entry name" value="HISTONE-LYSINE N-METHYLTRANSFERASE ASH1"/>
    <property type="match status" value="1"/>
</dbReference>
<dbReference type="SUPFAM" id="SSF57903">
    <property type="entry name" value="FYVE/PHD zinc finger"/>
    <property type="match status" value="1"/>
</dbReference>
<dbReference type="PROSITE" id="PS01359">
    <property type="entry name" value="ZF_PHD_1"/>
    <property type="match status" value="1"/>
</dbReference>
<dbReference type="HOGENOM" id="CLU_950854_0_0_1"/>
<dbReference type="SMART" id="SM00249">
    <property type="entry name" value="PHD"/>
    <property type="match status" value="1"/>
</dbReference>
<dbReference type="InterPro" id="IPR001965">
    <property type="entry name" value="Znf_PHD"/>
</dbReference>
<keyword evidence="3" id="KW-0863">Zinc-finger</keyword>
<dbReference type="PROSITE" id="PS51038">
    <property type="entry name" value="BAH"/>
    <property type="match status" value="1"/>
</dbReference>
<dbReference type="PANTHER" id="PTHR46147">
    <property type="entry name" value="HISTONE-LYSINE N-METHYLTRANSFERASE ASH1"/>
    <property type="match status" value="1"/>
</dbReference>
<protein>
    <recommendedName>
        <fullName evidence="6">BAH domain-containing protein</fullName>
    </recommendedName>
</protein>
<dbReference type="EnsemblMetazoa" id="HelroT190066">
    <property type="protein sequence ID" value="HelroP190066"/>
    <property type="gene ID" value="HelroG190066"/>
</dbReference>
<dbReference type="KEGG" id="hro:HELRODRAFT_190066"/>
<sequence>MLVPHQLNDGFSNINTEVFKHDKNKSSILMNGCTESKNEHEDGNGDNETDVIRCVCNIYNDEGVMIQCEKCETWQHCMCMGVKGDEEEYMCELCQPRQISQEILLVPQPDHGLPLCRYYITLLRDDRLQVRVGDCVYVSQESSTDNTADEEKVLDKREFGIFRVERLWRKYNGDGCASGYYYVRPHETFHEPNRKFFPNEVFRTPRYHVIPIENVVGTCCVMDLNTYCKGRPLSVTNSEDLYICDYRVDETARLFYKISKTKHPINTNFYCFHHYTTKLKPKRTYMPHQINKP</sequence>
<name>T1FRN2_HELRO</name>
<dbReference type="STRING" id="6412.T1FRN2"/>
<dbReference type="FunFam" id="3.30.40.10:FF:000113">
    <property type="entry name" value="Histone-lysine N-methyltransferase"/>
    <property type="match status" value="1"/>
</dbReference>
<reference evidence="7 9" key="2">
    <citation type="journal article" date="2013" name="Nature">
        <title>Insights into bilaterian evolution from three spiralian genomes.</title>
        <authorList>
            <person name="Simakov O."/>
            <person name="Marletaz F."/>
            <person name="Cho S.J."/>
            <person name="Edsinger-Gonzales E."/>
            <person name="Havlak P."/>
            <person name="Hellsten U."/>
            <person name="Kuo D.H."/>
            <person name="Larsson T."/>
            <person name="Lv J."/>
            <person name="Arendt D."/>
            <person name="Savage R."/>
            <person name="Osoegawa K."/>
            <person name="de Jong P."/>
            <person name="Grimwood J."/>
            <person name="Chapman J.A."/>
            <person name="Shapiro H."/>
            <person name="Aerts A."/>
            <person name="Otillar R.P."/>
            <person name="Terry A.Y."/>
            <person name="Boore J.L."/>
            <person name="Grigoriev I.V."/>
            <person name="Lindberg D.R."/>
            <person name="Seaver E.C."/>
            <person name="Weisblat D.A."/>
            <person name="Putnam N.H."/>
            <person name="Rokhsar D.S."/>
        </authorList>
    </citation>
    <scope>NUCLEOTIDE SEQUENCE</scope>
</reference>
<reference evidence="9" key="1">
    <citation type="submission" date="2012-12" db="EMBL/GenBank/DDBJ databases">
        <authorList>
            <person name="Hellsten U."/>
            <person name="Grimwood J."/>
            <person name="Chapman J.A."/>
            <person name="Shapiro H."/>
            <person name="Aerts A."/>
            <person name="Otillar R.P."/>
            <person name="Terry A.Y."/>
            <person name="Boore J.L."/>
            <person name="Simakov O."/>
            <person name="Marletaz F."/>
            <person name="Cho S.-J."/>
            <person name="Edsinger-Gonzales E."/>
            <person name="Havlak P."/>
            <person name="Kuo D.-H."/>
            <person name="Larsson T."/>
            <person name="Lv J."/>
            <person name="Arendt D."/>
            <person name="Savage R."/>
            <person name="Osoegawa K."/>
            <person name="de Jong P."/>
            <person name="Lindberg D.R."/>
            <person name="Seaver E.C."/>
            <person name="Weisblat D.A."/>
            <person name="Putnam N.H."/>
            <person name="Grigoriev I.V."/>
            <person name="Rokhsar D.S."/>
        </authorList>
    </citation>
    <scope>NUCLEOTIDE SEQUENCE</scope>
</reference>
<dbReference type="Pfam" id="PF01426">
    <property type="entry name" value="BAH"/>
    <property type="match status" value="1"/>
</dbReference>
<keyword evidence="5" id="KW-0539">Nucleus</keyword>
<evidence type="ECO:0000313" key="9">
    <source>
        <dbReference type="Proteomes" id="UP000015101"/>
    </source>
</evidence>
<organism evidence="8 9">
    <name type="scientific">Helobdella robusta</name>
    <name type="common">Californian leech</name>
    <dbReference type="NCBI Taxonomy" id="6412"/>
    <lineage>
        <taxon>Eukaryota</taxon>
        <taxon>Metazoa</taxon>
        <taxon>Spiralia</taxon>
        <taxon>Lophotrochozoa</taxon>
        <taxon>Annelida</taxon>
        <taxon>Clitellata</taxon>
        <taxon>Hirudinea</taxon>
        <taxon>Rhynchobdellida</taxon>
        <taxon>Glossiphoniidae</taxon>
        <taxon>Helobdella</taxon>
    </lineage>
</organism>
<dbReference type="Proteomes" id="UP000015101">
    <property type="component" value="Unassembled WGS sequence"/>
</dbReference>
<dbReference type="InterPro" id="IPR011011">
    <property type="entry name" value="Znf_FYVE_PHD"/>
</dbReference>
<accession>T1FRN2</accession>
<evidence type="ECO:0000256" key="2">
    <source>
        <dbReference type="ARBA" id="ARBA00022723"/>
    </source>
</evidence>
<reference evidence="8" key="3">
    <citation type="submission" date="2015-06" db="UniProtKB">
        <authorList>
            <consortium name="EnsemblMetazoa"/>
        </authorList>
    </citation>
    <scope>IDENTIFICATION</scope>
</reference>
<dbReference type="SMART" id="SM00439">
    <property type="entry name" value="BAH"/>
    <property type="match status" value="1"/>
</dbReference>
<evidence type="ECO:0000256" key="1">
    <source>
        <dbReference type="ARBA" id="ARBA00004123"/>
    </source>
</evidence>
<dbReference type="GO" id="GO:0008270">
    <property type="term" value="F:zinc ion binding"/>
    <property type="evidence" value="ECO:0007669"/>
    <property type="project" value="UniProtKB-KW"/>
</dbReference>
<proteinExistence type="predicted"/>
<dbReference type="GeneID" id="20211479"/>
<dbReference type="AlphaFoldDB" id="T1FRN2"/>
<keyword evidence="4" id="KW-0862">Zinc</keyword>
<dbReference type="CDD" id="cd15548">
    <property type="entry name" value="PHD_ASH1L"/>
    <property type="match status" value="1"/>
</dbReference>
<evidence type="ECO:0000256" key="4">
    <source>
        <dbReference type="ARBA" id="ARBA00022833"/>
    </source>
</evidence>
<dbReference type="Gene3D" id="3.30.40.10">
    <property type="entry name" value="Zinc/RING finger domain, C3HC4 (zinc finger)"/>
    <property type="match status" value="1"/>
</dbReference>
<evidence type="ECO:0000313" key="7">
    <source>
        <dbReference type="EMBL" id="ESO11865.1"/>
    </source>
</evidence>
<dbReference type="EMBL" id="AMQM01002606">
    <property type="status" value="NOT_ANNOTATED_CDS"/>
    <property type="molecule type" value="Genomic_DNA"/>
</dbReference>
<dbReference type="OrthoDB" id="79252at2759"/>
<dbReference type="CTD" id="20211479"/>
<evidence type="ECO:0000313" key="8">
    <source>
        <dbReference type="EnsemblMetazoa" id="HelroP190066"/>
    </source>
</evidence>
<dbReference type="GO" id="GO:0005634">
    <property type="term" value="C:nucleus"/>
    <property type="evidence" value="ECO:0007669"/>
    <property type="project" value="UniProtKB-SubCell"/>
</dbReference>
<dbReference type="InParanoid" id="T1FRN2"/>
<dbReference type="InterPro" id="IPR001025">
    <property type="entry name" value="BAH_dom"/>
</dbReference>
<dbReference type="eggNOG" id="KOG1083">
    <property type="taxonomic scope" value="Eukaryota"/>
</dbReference>
<dbReference type="InterPro" id="IPR013083">
    <property type="entry name" value="Znf_RING/FYVE/PHD"/>
</dbReference>